<evidence type="ECO:0000256" key="1">
    <source>
        <dbReference type="SAM" id="MobiDB-lite"/>
    </source>
</evidence>
<evidence type="ECO:0000313" key="3">
    <source>
        <dbReference type="Proteomes" id="UP001190700"/>
    </source>
</evidence>
<dbReference type="SUPFAM" id="SSF48371">
    <property type="entry name" value="ARM repeat"/>
    <property type="match status" value="1"/>
</dbReference>
<dbReference type="EMBL" id="LGRX02004501">
    <property type="protein sequence ID" value="KAK3280175.1"/>
    <property type="molecule type" value="Genomic_DNA"/>
</dbReference>
<keyword evidence="3" id="KW-1185">Reference proteome</keyword>
<name>A0AAE0LCY0_9CHLO</name>
<feature type="region of interest" description="Disordered" evidence="1">
    <location>
        <begin position="1"/>
        <end position="28"/>
    </location>
</feature>
<evidence type="ECO:0000313" key="2">
    <source>
        <dbReference type="EMBL" id="KAK3280175.1"/>
    </source>
</evidence>
<organism evidence="2 3">
    <name type="scientific">Cymbomonas tetramitiformis</name>
    <dbReference type="NCBI Taxonomy" id="36881"/>
    <lineage>
        <taxon>Eukaryota</taxon>
        <taxon>Viridiplantae</taxon>
        <taxon>Chlorophyta</taxon>
        <taxon>Pyramimonadophyceae</taxon>
        <taxon>Pyramimonadales</taxon>
        <taxon>Pyramimonadaceae</taxon>
        <taxon>Cymbomonas</taxon>
    </lineage>
</organism>
<dbReference type="AlphaFoldDB" id="A0AAE0LCY0"/>
<proteinExistence type="predicted"/>
<dbReference type="Gene3D" id="1.25.10.10">
    <property type="entry name" value="Leucine-rich Repeat Variant"/>
    <property type="match status" value="1"/>
</dbReference>
<comment type="caution">
    <text evidence="2">The sequence shown here is derived from an EMBL/GenBank/DDBJ whole genome shotgun (WGS) entry which is preliminary data.</text>
</comment>
<dbReference type="InterPro" id="IPR016024">
    <property type="entry name" value="ARM-type_fold"/>
</dbReference>
<feature type="compositionally biased region" description="Polar residues" evidence="1">
    <location>
        <begin position="1"/>
        <end position="25"/>
    </location>
</feature>
<dbReference type="InterPro" id="IPR011989">
    <property type="entry name" value="ARM-like"/>
</dbReference>
<accession>A0AAE0LCY0</accession>
<reference evidence="2 3" key="1">
    <citation type="journal article" date="2015" name="Genome Biol. Evol.">
        <title>Comparative Genomics of a Bacterivorous Green Alga Reveals Evolutionary Causalities and Consequences of Phago-Mixotrophic Mode of Nutrition.</title>
        <authorList>
            <person name="Burns J.A."/>
            <person name="Paasch A."/>
            <person name="Narechania A."/>
            <person name="Kim E."/>
        </authorList>
    </citation>
    <scope>NUCLEOTIDE SEQUENCE [LARGE SCALE GENOMIC DNA]</scope>
    <source>
        <strain evidence="2 3">PLY_AMNH</strain>
    </source>
</reference>
<gene>
    <name evidence="2" type="ORF">CYMTET_11976</name>
</gene>
<protein>
    <submittedName>
        <fullName evidence="2">Uncharacterized protein</fullName>
    </submittedName>
</protein>
<dbReference type="Proteomes" id="UP001190700">
    <property type="component" value="Unassembled WGS sequence"/>
</dbReference>
<sequence>MSLLAQNGMPSTLARSESASNSQPGSGDGALFDMGKSRLVVNISQQLLSEDMRQASTGAMNLAKLLISEGGIEILLQEPAGQVAFSQIGVLLHTAANKGPQCTDAEKHAAHSATVALREIVMIDKGLERVLVPDTNGDPTRNISRLPGLGVNLLEGLTTMLQEPVVDVVLDATACWAHLLRSPLSLAPLMEMPDRRFRSLIVGLLGAMHIKGTDAIPFAGHALQLLICEKRVAERMMAMPTLDALIVQEMTALLRNPEVIRWGSSILCALANHAEIRMRLMNDAPNFELLFHQLVAMMGDASVPYAAVVLCAFAQDMESRKALLSMNPARMLVTELTNLINPSKSALAGPAAAVLRCFTEDWASQSRVLSLTADPFLLAASVMFQVHAQQKKHEGMSGTNEPTSEVMMMLPSDVWMDPELKDLILQTKRDSSACMRNIMGSAENMAFIMGRGTGLRQWADLLQGSAGLLRNHQVEKGLMVHMDPIPQAAADTLCSIVCAAAVRVLGQEQTLVYEVVELLMWMLQWPIDCFQEKAMNAMFHMAGGMEEGSEEWALRFMAGINDQMTEHLFVILSTMLHPPDPALAMTGPLNDGNPQVGGVSWHLRPKPPPNPSYPIRPAQRAPHCKDHLAHCCKHPHLACALPRPPPSNPCVATPTTVRSMRRHATTVNPCVATLHRPIHALPRPPPSNPCVATLTTVRSMRCHAHQRPIRAFYHGTCRVVVLFTIVSRAAGHEKCSSW</sequence>